<sequence length="76" mass="9175">MERSPGVPEEHFTSLVLLCCWQLWKRRNEVVFRGERWMLRQTLKNYKDDAQLWRCRLPRCLADVASKWCQLFSGAM</sequence>
<evidence type="ECO:0000313" key="1">
    <source>
        <dbReference type="EMBL" id="RCV26588.1"/>
    </source>
</evidence>
<organism evidence="1">
    <name type="scientific">Setaria italica</name>
    <name type="common">Foxtail millet</name>
    <name type="synonym">Panicum italicum</name>
    <dbReference type="NCBI Taxonomy" id="4555"/>
    <lineage>
        <taxon>Eukaryota</taxon>
        <taxon>Viridiplantae</taxon>
        <taxon>Streptophyta</taxon>
        <taxon>Embryophyta</taxon>
        <taxon>Tracheophyta</taxon>
        <taxon>Spermatophyta</taxon>
        <taxon>Magnoliopsida</taxon>
        <taxon>Liliopsida</taxon>
        <taxon>Poales</taxon>
        <taxon>Poaceae</taxon>
        <taxon>PACMAD clade</taxon>
        <taxon>Panicoideae</taxon>
        <taxon>Panicodae</taxon>
        <taxon>Paniceae</taxon>
        <taxon>Cenchrinae</taxon>
        <taxon>Setaria</taxon>
    </lineage>
</organism>
<accession>A0A368R934</accession>
<protein>
    <submittedName>
        <fullName evidence="1">Uncharacterized protein</fullName>
    </submittedName>
</protein>
<gene>
    <name evidence="1" type="ORF">SETIT_5G257800v2</name>
</gene>
<name>A0A368R934_SETIT</name>
<dbReference type="AlphaFoldDB" id="A0A368R934"/>
<reference evidence="1" key="1">
    <citation type="journal article" date="2012" name="Nat. Biotechnol.">
        <title>Reference genome sequence of the model plant Setaria.</title>
        <authorList>
            <person name="Bennetzen J.L."/>
            <person name="Schmutz J."/>
            <person name="Wang H."/>
            <person name="Percifield R."/>
            <person name="Hawkins J."/>
            <person name="Pontaroli A.C."/>
            <person name="Estep M."/>
            <person name="Feng L."/>
            <person name="Vaughn J.N."/>
            <person name="Grimwood J."/>
            <person name="Jenkins J."/>
            <person name="Barry K."/>
            <person name="Lindquist E."/>
            <person name="Hellsten U."/>
            <person name="Deshpande S."/>
            <person name="Wang X."/>
            <person name="Wu X."/>
            <person name="Mitros T."/>
            <person name="Triplett J."/>
            <person name="Yang X."/>
            <person name="Ye C.Y."/>
            <person name="Mauro-Herrera M."/>
            <person name="Wang L."/>
            <person name="Li P."/>
            <person name="Sharma M."/>
            <person name="Sharma R."/>
            <person name="Ronald P.C."/>
            <person name="Panaud O."/>
            <person name="Kellogg E.A."/>
            <person name="Brutnell T.P."/>
            <person name="Doust A.N."/>
            <person name="Tuskan G.A."/>
            <person name="Rokhsar D."/>
            <person name="Devos K.M."/>
        </authorList>
    </citation>
    <scope>NUCLEOTIDE SEQUENCE [LARGE SCALE GENOMIC DNA]</scope>
    <source>
        <strain evidence="1">Yugu1</strain>
    </source>
</reference>
<proteinExistence type="predicted"/>
<dbReference type="OrthoDB" id="682707at2759"/>
<dbReference type="EMBL" id="CM003532">
    <property type="protein sequence ID" value="RCV26588.1"/>
    <property type="molecule type" value="Genomic_DNA"/>
</dbReference>
<reference evidence="1" key="2">
    <citation type="submission" date="2015-07" db="EMBL/GenBank/DDBJ databases">
        <authorList>
            <person name="Noorani M."/>
        </authorList>
    </citation>
    <scope>NUCLEOTIDE SEQUENCE</scope>
    <source>
        <strain evidence="1">Yugu1</strain>
    </source>
</reference>